<accession>A0A1Y1KGE9</accession>
<protein>
    <submittedName>
        <fullName evidence="2">Uncharacterized protein</fullName>
    </submittedName>
</protein>
<dbReference type="SUPFAM" id="SSF47565">
    <property type="entry name" value="Insect pheromone/odorant-binding proteins"/>
    <property type="match status" value="1"/>
</dbReference>
<dbReference type="InParanoid" id="A0A1Y1KGE9"/>
<dbReference type="CDD" id="cd23992">
    <property type="entry name" value="PBP_GOBP"/>
    <property type="match status" value="1"/>
</dbReference>
<dbReference type="EMBL" id="VVIM01000001">
    <property type="protein sequence ID" value="KAB0803124.1"/>
    <property type="molecule type" value="Genomic_DNA"/>
</dbReference>
<keyword evidence="4" id="KW-1185">Reference proteome</keyword>
<reference evidence="3" key="3">
    <citation type="submission" date="2019-08" db="EMBL/GenBank/DDBJ databases">
        <authorList>
            <consortium name="Photinus pyralis genome working group"/>
            <person name="Fallon T.R."/>
            <person name="Sander Lower S.E."/>
            <person name="Weng J.-K."/>
        </authorList>
    </citation>
    <scope>NUCLEOTIDE SEQUENCE</scope>
    <source>
        <strain evidence="3">1611_PpyrPB1</strain>
        <tissue evidence="3">Whole body</tissue>
    </source>
</reference>
<dbReference type="AlphaFoldDB" id="A0A1Y1KGE9"/>
<dbReference type="Gene3D" id="1.10.238.20">
    <property type="entry name" value="Pheromone/general odorant binding protein domain"/>
    <property type="match status" value="1"/>
</dbReference>
<evidence type="ECO:0000313" key="4">
    <source>
        <dbReference type="Proteomes" id="UP000327044"/>
    </source>
</evidence>
<organism evidence="2">
    <name type="scientific">Photinus pyralis</name>
    <name type="common">Common eastern firefly</name>
    <name type="synonym">Lampyris pyralis</name>
    <dbReference type="NCBI Taxonomy" id="7054"/>
    <lineage>
        <taxon>Eukaryota</taxon>
        <taxon>Metazoa</taxon>
        <taxon>Ecdysozoa</taxon>
        <taxon>Arthropoda</taxon>
        <taxon>Hexapoda</taxon>
        <taxon>Insecta</taxon>
        <taxon>Pterygota</taxon>
        <taxon>Neoptera</taxon>
        <taxon>Endopterygota</taxon>
        <taxon>Coleoptera</taxon>
        <taxon>Polyphaga</taxon>
        <taxon>Elateriformia</taxon>
        <taxon>Elateroidea</taxon>
        <taxon>Lampyridae</taxon>
        <taxon>Lampyrinae</taxon>
        <taxon>Photinus</taxon>
    </lineage>
</organism>
<feature type="signal peptide" evidence="1">
    <location>
        <begin position="1"/>
        <end position="18"/>
    </location>
</feature>
<dbReference type="EMBL" id="GEZM01087457">
    <property type="protein sequence ID" value="JAV58675.1"/>
    <property type="molecule type" value="Transcribed_RNA"/>
</dbReference>
<dbReference type="GO" id="GO:0005549">
    <property type="term" value="F:odorant binding"/>
    <property type="evidence" value="ECO:0007669"/>
    <property type="project" value="InterPro"/>
</dbReference>
<keyword evidence="1" id="KW-0732">Signal</keyword>
<proteinExistence type="predicted"/>
<reference evidence="3 4" key="2">
    <citation type="journal article" date="2018" name="Elife">
        <title>Firefly genomes illuminate parallel origins of bioluminescence in beetles.</title>
        <authorList>
            <person name="Fallon T.R."/>
            <person name="Lower S.E."/>
            <person name="Chang C.H."/>
            <person name="Bessho-Uehara M."/>
            <person name="Martin G.J."/>
            <person name="Bewick A.J."/>
            <person name="Behringer M."/>
            <person name="Debat H.J."/>
            <person name="Wong I."/>
            <person name="Day J.C."/>
            <person name="Suvorov A."/>
            <person name="Silva C.J."/>
            <person name="Stanger-Hall K.F."/>
            <person name="Hall D.W."/>
            <person name="Schmitz R.J."/>
            <person name="Nelson D.R."/>
            <person name="Lewis S.M."/>
            <person name="Shigenobu S."/>
            <person name="Bybee S.M."/>
            <person name="Larracuente A.M."/>
            <person name="Oba Y."/>
            <person name="Weng J.K."/>
        </authorList>
    </citation>
    <scope>NUCLEOTIDE SEQUENCE [LARGE SCALE GENOMIC DNA]</scope>
    <source>
        <strain evidence="3">1611_PpyrPB1</strain>
        <tissue evidence="3">Whole body</tissue>
    </source>
</reference>
<dbReference type="InterPro" id="IPR036728">
    <property type="entry name" value="PBP_GOBP_sf"/>
</dbReference>
<gene>
    <name evidence="3" type="ORF">PPYR_00094</name>
</gene>
<sequence length="150" mass="16857">MNTFSAICLLLCASQTMGHLQFSEEELKCIKDLNLDKNYIESIITDDSSKFIPEDDPKFNLFLNCYWKAIEFQNEDGTFNFDKLEKEISTFTRKNFGGKPNDEAPIGLDIANAAVASCKNVPAGVSHGQTAARVKNCIDKRLLELIEKKN</sequence>
<evidence type="ECO:0000256" key="1">
    <source>
        <dbReference type="SAM" id="SignalP"/>
    </source>
</evidence>
<reference evidence="2" key="1">
    <citation type="journal article" date="2016" name="Sci. Rep.">
        <title>Molecular characterization of firefly nuptial gifts: a multi-omics approach sheds light on postcopulatory sexual selection.</title>
        <authorList>
            <person name="Al-Wathiqui N."/>
            <person name="Fallon T.R."/>
            <person name="South A."/>
            <person name="Weng J.K."/>
            <person name="Lewis S.M."/>
        </authorList>
    </citation>
    <scope>NUCLEOTIDE SEQUENCE</scope>
</reference>
<name>A0A1Y1KGE9_PHOPY</name>
<evidence type="ECO:0000313" key="2">
    <source>
        <dbReference type="EMBL" id="JAV58675.1"/>
    </source>
</evidence>
<feature type="chain" id="PRO_5036029766" evidence="1">
    <location>
        <begin position="19"/>
        <end position="150"/>
    </location>
</feature>
<dbReference type="InterPro" id="IPR006170">
    <property type="entry name" value="PBP/GOBP"/>
</dbReference>
<dbReference type="Proteomes" id="UP000327044">
    <property type="component" value="Unassembled WGS sequence"/>
</dbReference>
<evidence type="ECO:0000313" key="3">
    <source>
        <dbReference type="EMBL" id="KAB0803124.1"/>
    </source>
</evidence>
<dbReference type="Pfam" id="PF01395">
    <property type="entry name" value="PBP_GOBP"/>
    <property type="match status" value="1"/>
</dbReference>